<evidence type="ECO:0000313" key="2">
    <source>
        <dbReference type="Proteomes" id="UP000199161"/>
    </source>
</evidence>
<protein>
    <recommendedName>
        <fullName evidence="3">ParB-like nuclease domain-containing protein</fullName>
    </recommendedName>
</protein>
<organism evidence="1 2">
    <name type="scientific">Natronobacterium haloterrestre</name>
    <name type="common">Halobiforma haloterrestris</name>
    <dbReference type="NCBI Taxonomy" id="148448"/>
    <lineage>
        <taxon>Archaea</taxon>
        <taxon>Methanobacteriati</taxon>
        <taxon>Methanobacteriota</taxon>
        <taxon>Stenosarchaea group</taxon>
        <taxon>Halobacteria</taxon>
        <taxon>Halobacteriales</taxon>
        <taxon>Natrialbaceae</taxon>
        <taxon>Natronobacterium</taxon>
    </lineage>
</organism>
<dbReference type="AlphaFoldDB" id="A0A1I1H200"/>
<name>A0A1I1H200_NATHA</name>
<proteinExistence type="predicted"/>
<dbReference type="Proteomes" id="UP000199161">
    <property type="component" value="Unassembled WGS sequence"/>
</dbReference>
<dbReference type="RefSeq" id="WP_089787959.1">
    <property type="nucleotide sequence ID" value="NZ_FOKW01000005.1"/>
</dbReference>
<dbReference type="EMBL" id="FOKW01000005">
    <property type="protein sequence ID" value="SFC15453.1"/>
    <property type="molecule type" value="Genomic_DNA"/>
</dbReference>
<sequence>MTRCLPRAEVRPTQLYLSSEKLAGVLEWFEFDEPEYEPLPAFEHGGEWYLADGHTRAFAASLAGADAIRVERDPSVRETYDFEVYRRCIEWCRDAGVETVDDLHGRVVGPRAYRELWVERCQRVGDDG</sequence>
<evidence type="ECO:0000313" key="1">
    <source>
        <dbReference type="EMBL" id="SFC15453.1"/>
    </source>
</evidence>
<evidence type="ECO:0008006" key="3">
    <source>
        <dbReference type="Google" id="ProtNLM"/>
    </source>
</evidence>
<dbReference type="OrthoDB" id="195604at2157"/>
<gene>
    <name evidence="1" type="ORF">SAMN05444422_10541</name>
</gene>
<reference evidence="2" key="1">
    <citation type="submission" date="2016-10" db="EMBL/GenBank/DDBJ databases">
        <authorList>
            <person name="Varghese N."/>
            <person name="Submissions S."/>
        </authorList>
    </citation>
    <scope>NUCLEOTIDE SEQUENCE [LARGE SCALE GENOMIC DNA]</scope>
    <source>
        <strain evidence="2">DSM 13078</strain>
    </source>
</reference>
<keyword evidence="2" id="KW-1185">Reference proteome</keyword>
<accession>A0A1I1H200</accession>